<sequence length="198" mass="21397">MQLRSPIAVLSALSAALTTARSAPFEDTKQLLAASESAATMLNASISQTPNLNTSETLQAIGYQIGASTANLNASNVCRLYLRSLRSVRSQTHQVLQAEQGREPASHPAMDDVYFDYASSLVTLSEVVIRRGDNPHDEPNWPVYFTLNSLATAVHIYGLRLGSLDLISKSSMIRTITAGSAITRAQSVWSANITFPGW</sequence>
<gene>
    <name evidence="2" type="ORF">D0863_03097</name>
</gene>
<accession>A0A3M7EDD8</accession>
<protein>
    <submittedName>
        <fullName evidence="2">Uncharacterized protein</fullName>
    </submittedName>
</protein>
<dbReference type="VEuPathDB" id="FungiDB:BTJ68_00819"/>
<reference evidence="2 3" key="1">
    <citation type="journal article" date="2018" name="BMC Genomics">
        <title>Genomic evidence for intraspecific hybridization in a clonal and extremely halotolerant yeast.</title>
        <authorList>
            <person name="Gostincar C."/>
            <person name="Stajich J.E."/>
            <person name="Zupancic J."/>
            <person name="Zalar P."/>
            <person name="Gunde-Cimerman N."/>
        </authorList>
    </citation>
    <scope>NUCLEOTIDE SEQUENCE [LARGE SCALE GENOMIC DNA]</scope>
    <source>
        <strain evidence="2 3">EXF-2682</strain>
    </source>
</reference>
<dbReference type="EMBL" id="QWIP01000071">
    <property type="protein sequence ID" value="RMY74665.1"/>
    <property type="molecule type" value="Genomic_DNA"/>
</dbReference>
<keyword evidence="1" id="KW-0732">Signal</keyword>
<name>A0A3M7EDD8_HORWE</name>
<feature type="signal peptide" evidence="1">
    <location>
        <begin position="1"/>
        <end position="22"/>
    </location>
</feature>
<feature type="chain" id="PRO_5017937819" evidence="1">
    <location>
        <begin position="23"/>
        <end position="198"/>
    </location>
</feature>
<evidence type="ECO:0000256" key="1">
    <source>
        <dbReference type="SAM" id="SignalP"/>
    </source>
</evidence>
<organism evidence="2 3">
    <name type="scientific">Hortaea werneckii</name>
    <name type="common">Black yeast</name>
    <name type="synonym">Cladosporium werneckii</name>
    <dbReference type="NCBI Taxonomy" id="91943"/>
    <lineage>
        <taxon>Eukaryota</taxon>
        <taxon>Fungi</taxon>
        <taxon>Dikarya</taxon>
        <taxon>Ascomycota</taxon>
        <taxon>Pezizomycotina</taxon>
        <taxon>Dothideomycetes</taxon>
        <taxon>Dothideomycetidae</taxon>
        <taxon>Mycosphaerellales</taxon>
        <taxon>Teratosphaeriaceae</taxon>
        <taxon>Hortaea</taxon>
    </lineage>
</organism>
<dbReference type="Proteomes" id="UP000269276">
    <property type="component" value="Unassembled WGS sequence"/>
</dbReference>
<evidence type="ECO:0000313" key="3">
    <source>
        <dbReference type="Proteomes" id="UP000269276"/>
    </source>
</evidence>
<proteinExistence type="predicted"/>
<evidence type="ECO:0000313" key="2">
    <source>
        <dbReference type="EMBL" id="RMY74665.1"/>
    </source>
</evidence>
<comment type="caution">
    <text evidence="2">The sequence shown here is derived from an EMBL/GenBank/DDBJ whole genome shotgun (WGS) entry which is preliminary data.</text>
</comment>
<dbReference type="OrthoDB" id="3860394at2759"/>
<dbReference type="AlphaFoldDB" id="A0A3M7EDD8"/>